<reference evidence="4" key="1">
    <citation type="submission" date="2019-02" db="EMBL/GenBank/DDBJ databases">
        <title>Halonotius sp. a new haloarchaeum isolated from saline soil.</title>
        <authorList>
            <person name="Duran-Viseras A."/>
            <person name="Sanchez-Porro C."/>
            <person name="Ventosa A."/>
        </authorList>
    </citation>
    <scope>NUCLEOTIDE SEQUENCE</scope>
    <source>
        <strain evidence="4">F15B</strain>
    </source>
</reference>
<dbReference type="GO" id="GO:0000160">
    <property type="term" value="P:phosphorelay signal transduction system"/>
    <property type="evidence" value="ECO:0007669"/>
    <property type="project" value="InterPro"/>
</dbReference>
<dbReference type="RefSeq" id="WP_142978243.1">
    <property type="nucleotide sequence ID" value="NZ_RKLU01000001.1"/>
</dbReference>
<evidence type="ECO:0000259" key="3">
    <source>
        <dbReference type="PROSITE" id="PS50110"/>
    </source>
</evidence>
<dbReference type="InterPro" id="IPR011006">
    <property type="entry name" value="CheY-like_superfamily"/>
</dbReference>
<dbReference type="Pfam" id="PF08663">
    <property type="entry name" value="HalX"/>
    <property type="match status" value="1"/>
</dbReference>
<dbReference type="AlphaFoldDB" id="A0A8J8TDI6"/>
<dbReference type="PANTHER" id="PTHR44591">
    <property type="entry name" value="STRESS RESPONSE REGULATOR PROTEIN 1"/>
    <property type="match status" value="1"/>
</dbReference>
<sequence length="176" mass="19705">MVEADSPRILVVEDEPDLADLYATWLRTDYDVDTAYGGPEALDALGPATDVALLDRRMPEMPGDEVLAEIRERDLDCRVAMVTAVEPDFDIIEMPFDSYLVKPLAKQGLENTVADLLSRESYDEPVQELITLLSKRKLLEGEKDPYALEDSDAYQDLLDDIETLRETVDAPAEALQ</sequence>
<dbReference type="SUPFAM" id="SSF52172">
    <property type="entry name" value="CheY-like"/>
    <property type="match status" value="1"/>
</dbReference>
<feature type="domain" description="Response regulatory" evidence="3">
    <location>
        <begin position="8"/>
        <end position="117"/>
    </location>
</feature>
<name>A0A8J8TDI6_9EURY</name>
<dbReference type="PROSITE" id="PS50110">
    <property type="entry name" value="RESPONSE_REGULATORY"/>
    <property type="match status" value="1"/>
</dbReference>
<dbReference type="Gene3D" id="3.40.50.2300">
    <property type="match status" value="1"/>
</dbReference>
<gene>
    <name evidence="4" type="ORF">EGH24_00610</name>
</gene>
<dbReference type="CDD" id="cd00156">
    <property type="entry name" value="REC"/>
    <property type="match status" value="1"/>
</dbReference>
<feature type="modified residue" description="4-aspartylphosphate" evidence="2">
    <location>
        <position position="55"/>
    </location>
</feature>
<evidence type="ECO:0000256" key="1">
    <source>
        <dbReference type="ARBA" id="ARBA00022553"/>
    </source>
</evidence>
<dbReference type="SMART" id="SM00448">
    <property type="entry name" value="REC"/>
    <property type="match status" value="1"/>
</dbReference>
<dbReference type="PANTHER" id="PTHR44591:SF3">
    <property type="entry name" value="RESPONSE REGULATORY DOMAIN-CONTAINING PROTEIN"/>
    <property type="match status" value="1"/>
</dbReference>
<keyword evidence="5" id="KW-1185">Reference proteome</keyword>
<dbReference type="OrthoDB" id="86314at2157"/>
<dbReference type="InterPro" id="IPR013971">
    <property type="entry name" value="HalX_domain"/>
</dbReference>
<evidence type="ECO:0000313" key="4">
    <source>
        <dbReference type="EMBL" id="TQQ83337.1"/>
    </source>
</evidence>
<evidence type="ECO:0000256" key="2">
    <source>
        <dbReference type="PROSITE-ProRule" id="PRU00169"/>
    </source>
</evidence>
<protein>
    <submittedName>
        <fullName evidence="4">Response regulator</fullName>
    </submittedName>
</protein>
<keyword evidence="1 2" id="KW-0597">Phosphoprotein</keyword>
<dbReference type="EMBL" id="RKLU01000001">
    <property type="protein sequence ID" value="TQQ83337.1"/>
    <property type="molecule type" value="Genomic_DNA"/>
</dbReference>
<dbReference type="Pfam" id="PF00072">
    <property type="entry name" value="Response_reg"/>
    <property type="match status" value="1"/>
</dbReference>
<dbReference type="InterPro" id="IPR001789">
    <property type="entry name" value="Sig_transdc_resp-reg_receiver"/>
</dbReference>
<accession>A0A8J8TDI6</accession>
<comment type="caution">
    <text evidence="4">The sequence shown here is derived from an EMBL/GenBank/DDBJ whole genome shotgun (WGS) entry which is preliminary data.</text>
</comment>
<dbReference type="InterPro" id="IPR050595">
    <property type="entry name" value="Bact_response_regulator"/>
</dbReference>
<organism evidence="4 5">
    <name type="scientific">Halonotius terrestris</name>
    <dbReference type="NCBI Taxonomy" id="2487750"/>
    <lineage>
        <taxon>Archaea</taxon>
        <taxon>Methanobacteriati</taxon>
        <taxon>Methanobacteriota</taxon>
        <taxon>Stenosarchaea group</taxon>
        <taxon>Halobacteria</taxon>
        <taxon>Halobacteriales</taxon>
        <taxon>Haloferacaceae</taxon>
        <taxon>Halonotius</taxon>
    </lineage>
</organism>
<dbReference type="Proteomes" id="UP000705823">
    <property type="component" value="Unassembled WGS sequence"/>
</dbReference>
<evidence type="ECO:0000313" key="5">
    <source>
        <dbReference type="Proteomes" id="UP000705823"/>
    </source>
</evidence>
<proteinExistence type="predicted"/>